<organism evidence="1 2">
    <name type="scientific">Myceligenerans salitolerans</name>
    <dbReference type="NCBI Taxonomy" id="1230528"/>
    <lineage>
        <taxon>Bacteria</taxon>
        <taxon>Bacillati</taxon>
        <taxon>Actinomycetota</taxon>
        <taxon>Actinomycetes</taxon>
        <taxon>Micrococcales</taxon>
        <taxon>Promicromonosporaceae</taxon>
        <taxon>Myceligenerans</taxon>
    </lineage>
</organism>
<keyword evidence="2" id="KW-1185">Reference proteome</keyword>
<name>A0ABS3I3W3_9MICO</name>
<proteinExistence type="predicted"/>
<accession>A0ABS3I3W3</accession>
<sequence length="85" mass="9881">MAGQTTPTAREVHERTVEALEQALRLVEGALAGVGRAENTVEDLRPYTRAHQRAVEHLTQTRHRLQDMWDDLNERLHAERDRDER</sequence>
<evidence type="ECO:0000313" key="2">
    <source>
        <dbReference type="Proteomes" id="UP000664617"/>
    </source>
</evidence>
<evidence type="ECO:0000313" key="1">
    <source>
        <dbReference type="EMBL" id="MBO0607699.1"/>
    </source>
</evidence>
<dbReference type="Proteomes" id="UP000664617">
    <property type="component" value="Unassembled WGS sequence"/>
</dbReference>
<comment type="caution">
    <text evidence="1">The sequence shown here is derived from an EMBL/GenBank/DDBJ whole genome shotgun (WGS) entry which is preliminary data.</text>
</comment>
<protein>
    <submittedName>
        <fullName evidence="1">Uncharacterized protein</fullName>
    </submittedName>
</protein>
<dbReference type="EMBL" id="JAFMPK010000012">
    <property type="protein sequence ID" value="MBO0607699.1"/>
    <property type="molecule type" value="Genomic_DNA"/>
</dbReference>
<dbReference type="RefSeq" id="WP_207273632.1">
    <property type="nucleotide sequence ID" value="NZ_JAFMPK010000012.1"/>
</dbReference>
<gene>
    <name evidence="1" type="ORF">J0911_01485</name>
</gene>
<reference evidence="2" key="1">
    <citation type="submission" date="2023-07" db="EMBL/GenBank/DDBJ databases">
        <title>Myceligenerans salitolerans sp. nov., a halotolerant actinomycete isolated from a salt lake in Xinjiang, China.</title>
        <authorList>
            <person name="Guan T."/>
        </authorList>
    </citation>
    <scope>NUCLEOTIDE SEQUENCE [LARGE SCALE GENOMIC DNA]</scope>
    <source>
        <strain evidence="2">XHU 5031</strain>
    </source>
</reference>